<organism evidence="1">
    <name type="scientific">Arundo donax</name>
    <name type="common">Giant reed</name>
    <name type="synonym">Donax arundinaceus</name>
    <dbReference type="NCBI Taxonomy" id="35708"/>
    <lineage>
        <taxon>Eukaryota</taxon>
        <taxon>Viridiplantae</taxon>
        <taxon>Streptophyta</taxon>
        <taxon>Embryophyta</taxon>
        <taxon>Tracheophyta</taxon>
        <taxon>Spermatophyta</taxon>
        <taxon>Magnoliopsida</taxon>
        <taxon>Liliopsida</taxon>
        <taxon>Poales</taxon>
        <taxon>Poaceae</taxon>
        <taxon>PACMAD clade</taxon>
        <taxon>Arundinoideae</taxon>
        <taxon>Arundineae</taxon>
        <taxon>Arundo</taxon>
    </lineage>
</organism>
<protein>
    <submittedName>
        <fullName evidence="1">Uncharacterized protein</fullName>
    </submittedName>
</protein>
<dbReference type="EMBL" id="GBRH01261967">
    <property type="protein sequence ID" value="JAD35928.1"/>
    <property type="molecule type" value="Transcribed_RNA"/>
</dbReference>
<reference evidence="1" key="1">
    <citation type="submission" date="2014-09" db="EMBL/GenBank/DDBJ databases">
        <authorList>
            <person name="Magalhaes I.L.F."/>
            <person name="Oliveira U."/>
            <person name="Santos F.R."/>
            <person name="Vidigal T.H.D.A."/>
            <person name="Brescovit A.D."/>
            <person name="Santos A.J."/>
        </authorList>
    </citation>
    <scope>NUCLEOTIDE SEQUENCE</scope>
    <source>
        <tissue evidence="1">Shoot tissue taken approximately 20 cm above the soil surface</tissue>
    </source>
</reference>
<proteinExistence type="predicted"/>
<name>A0A0A8ZE07_ARUDO</name>
<dbReference type="AlphaFoldDB" id="A0A0A8ZE07"/>
<evidence type="ECO:0000313" key="1">
    <source>
        <dbReference type="EMBL" id="JAD35928.1"/>
    </source>
</evidence>
<sequence>MQQRSCNKQFNTREIGTI</sequence>
<accession>A0A0A8ZE07</accession>
<reference evidence="1" key="2">
    <citation type="journal article" date="2015" name="Data Brief">
        <title>Shoot transcriptome of the giant reed, Arundo donax.</title>
        <authorList>
            <person name="Barrero R.A."/>
            <person name="Guerrero F.D."/>
            <person name="Moolhuijzen P."/>
            <person name="Goolsby J.A."/>
            <person name="Tidwell J."/>
            <person name="Bellgard S.E."/>
            <person name="Bellgard M.I."/>
        </authorList>
    </citation>
    <scope>NUCLEOTIDE SEQUENCE</scope>
    <source>
        <tissue evidence="1">Shoot tissue taken approximately 20 cm above the soil surface</tissue>
    </source>
</reference>